<feature type="binding site" evidence="8">
    <location>
        <position position="266"/>
    </location>
    <ligand>
        <name>NAD(+)</name>
        <dbReference type="ChEBI" id="CHEBI:57540"/>
    </ligand>
</feature>
<dbReference type="InterPro" id="IPR016156">
    <property type="entry name" value="FAD/NAD-linked_Rdtase_dimer_sf"/>
</dbReference>
<feature type="binding site" evidence="8">
    <location>
        <position position="307"/>
    </location>
    <ligand>
        <name>FAD</name>
        <dbReference type="ChEBI" id="CHEBI:57692"/>
    </ligand>
</feature>
<dbReference type="PRINTS" id="PR00411">
    <property type="entry name" value="PNDRDTASEI"/>
</dbReference>
<evidence type="ECO:0000256" key="10">
    <source>
        <dbReference type="RuleBase" id="RU003691"/>
    </source>
</evidence>
<feature type="binding site" evidence="8">
    <location>
        <position position="200"/>
    </location>
    <ligand>
        <name>NAD(+)</name>
        <dbReference type="ChEBI" id="CHEBI:57540"/>
    </ligand>
</feature>
<evidence type="ECO:0000256" key="1">
    <source>
        <dbReference type="ARBA" id="ARBA00007532"/>
    </source>
</evidence>
<dbReference type="EMBL" id="AVBG01000016">
    <property type="protein sequence ID" value="KGP90118.1"/>
    <property type="molecule type" value="Genomic_DNA"/>
</dbReference>
<dbReference type="InterPro" id="IPR001100">
    <property type="entry name" value="Pyr_nuc-diS_OxRdtase"/>
</dbReference>
<dbReference type="GO" id="GO:0050660">
    <property type="term" value="F:flavin adenine dinucleotide binding"/>
    <property type="evidence" value="ECO:0007669"/>
    <property type="project" value="TreeGrafter"/>
</dbReference>
<evidence type="ECO:0000256" key="2">
    <source>
        <dbReference type="ARBA" id="ARBA00022630"/>
    </source>
</evidence>
<keyword evidence="14" id="KW-1185">Reference proteome</keyword>
<keyword evidence="5 10" id="KW-0560">Oxidoreductase</keyword>
<dbReference type="PRINTS" id="PR00368">
    <property type="entry name" value="FADPNR"/>
</dbReference>
<dbReference type="Pfam" id="PF07992">
    <property type="entry name" value="Pyr_redox_2"/>
    <property type="match status" value="1"/>
</dbReference>
<dbReference type="InterPro" id="IPR004099">
    <property type="entry name" value="Pyr_nucl-diS_OxRdtase_dimer"/>
</dbReference>
<evidence type="ECO:0000256" key="7">
    <source>
        <dbReference type="ARBA" id="ARBA00023284"/>
    </source>
</evidence>
<keyword evidence="8" id="KW-0547">Nucleotide-binding</keyword>
<accession>A0A0A2UTL9</accession>
<dbReference type="PIRSF" id="PIRSF000350">
    <property type="entry name" value="Mercury_reductase_MerA"/>
    <property type="match status" value="1"/>
</dbReference>
<dbReference type="OrthoDB" id="9800167at2"/>
<feature type="domain" description="FAD/NAD(P)-binding" evidence="12">
    <location>
        <begin position="4"/>
        <end position="322"/>
    </location>
</feature>
<feature type="binding site" evidence="8">
    <location>
        <begin position="177"/>
        <end position="184"/>
    </location>
    <ligand>
        <name>NAD(+)</name>
        <dbReference type="ChEBI" id="CHEBI:57540"/>
    </ligand>
</feature>
<keyword evidence="8" id="KW-0520">NAD</keyword>
<evidence type="ECO:0000259" key="12">
    <source>
        <dbReference type="Pfam" id="PF07992"/>
    </source>
</evidence>
<feature type="domain" description="Pyridine nucleotide-disulphide oxidoreductase dimerisation" evidence="11">
    <location>
        <begin position="342"/>
        <end position="448"/>
    </location>
</feature>
<evidence type="ECO:0000256" key="5">
    <source>
        <dbReference type="ARBA" id="ARBA00023002"/>
    </source>
</evidence>
<dbReference type="SUPFAM" id="SSF55424">
    <property type="entry name" value="FAD/NAD-linked reductases, dimerisation (C-terminal) domain"/>
    <property type="match status" value="1"/>
</dbReference>
<dbReference type="RefSeq" id="WP_036786695.1">
    <property type="nucleotide sequence ID" value="NZ_AVBG01000016.1"/>
</dbReference>
<feature type="binding site" evidence="8">
    <location>
        <position position="51"/>
    </location>
    <ligand>
        <name>FAD</name>
        <dbReference type="ChEBI" id="CHEBI:57692"/>
    </ligand>
</feature>
<organism evidence="13 14">
    <name type="scientific">Pontibacillus chungwhensis BH030062</name>
    <dbReference type="NCBI Taxonomy" id="1385513"/>
    <lineage>
        <taxon>Bacteria</taxon>
        <taxon>Bacillati</taxon>
        <taxon>Bacillota</taxon>
        <taxon>Bacilli</taxon>
        <taxon>Bacillales</taxon>
        <taxon>Bacillaceae</taxon>
        <taxon>Pontibacillus</taxon>
    </lineage>
</organism>
<dbReference type="PROSITE" id="PS00076">
    <property type="entry name" value="PYRIDINE_REDOX_1"/>
    <property type="match status" value="1"/>
</dbReference>
<dbReference type="InterPro" id="IPR036188">
    <property type="entry name" value="FAD/NAD-bd_sf"/>
</dbReference>
<dbReference type="InterPro" id="IPR023753">
    <property type="entry name" value="FAD/NAD-binding_dom"/>
</dbReference>
<dbReference type="Gene3D" id="3.50.50.60">
    <property type="entry name" value="FAD/NAD(P)-binding domain"/>
    <property type="match status" value="2"/>
</dbReference>
<evidence type="ECO:0000313" key="14">
    <source>
        <dbReference type="Proteomes" id="UP000030153"/>
    </source>
</evidence>
<dbReference type="STRING" id="1385513.N780_06935"/>
<dbReference type="Gene3D" id="3.30.390.30">
    <property type="match status" value="1"/>
</dbReference>
<protein>
    <submittedName>
        <fullName evidence="13">Pyridine nucleotide-disulfide oxidoreductase</fullName>
    </submittedName>
</protein>
<dbReference type="GO" id="GO:0003955">
    <property type="term" value="F:NAD(P)H dehydrogenase (quinone) activity"/>
    <property type="evidence" value="ECO:0007669"/>
    <property type="project" value="TreeGrafter"/>
</dbReference>
<dbReference type="PANTHER" id="PTHR43014:SF2">
    <property type="entry name" value="MERCURIC REDUCTASE"/>
    <property type="match status" value="1"/>
</dbReference>
<evidence type="ECO:0000256" key="6">
    <source>
        <dbReference type="ARBA" id="ARBA00023157"/>
    </source>
</evidence>
<dbReference type="eggNOG" id="COG1249">
    <property type="taxonomic scope" value="Bacteria"/>
</dbReference>
<evidence type="ECO:0000256" key="3">
    <source>
        <dbReference type="ARBA" id="ARBA00022827"/>
    </source>
</evidence>
<dbReference type="Pfam" id="PF02852">
    <property type="entry name" value="Pyr_redox_dim"/>
    <property type="match status" value="1"/>
</dbReference>
<sequence>MKQYDLIIIGGGAGGLTVASGAASLGAEVALIEKREDLGGDCLHFGCVPSKSLIEAANEIHHARSVSKYGVHASGEVDLKAINQRVKESISHIQEHDSIERFEELGIDVYIGGASFRDDHEVEIENHEEPLFGKRIVIATGSRPNVPPIEGLKETGYLTNETVFDLEQLPKKMVFIGGGPIGLEIAQAYARLGSEVTVLEAGPGVLGKEDQDIQQKAQEILERELTIITDANVEKTSRSGEQNYVHYSVNNEEHKIEANQIFLATGRKPNTDSLQLDQAGVEMNERGFVIVDETLRTNVGHIFAIGDVNGTPPFTHVAGYEGKTVVQNAVFGLSRKASYDLIPWNTYITPEVFHLGLTQKEAQEKHDGVLLYHTDLADVDRFVADHKTEGFIKIITDTKGHILGAHAIGKGAGDWMQVAILAVEKGMKIGELSSMIYPYPNHTAAIERASNEYWRSKLFSGVVPSITEKYIKWFR</sequence>
<feature type="binding site" evidence="8">
    <location>
        <begin position="140"/>
        <end position="142"/>
    </location>
    <ligand>
        <name>FAD</name>
        <dbReference type="ChEBI" id="CHEBI:57692"/>
    </ligand>
</feature>
<keyword evidence="3 8" id="KW-0274">FAD</keyword>
<comment type="caution">
    <text evidence="13">The sequence shown here is derived from an EMBL/GenBank/DDBJ whole genome shotgun (WGS) entry which is preliminary data.</text>
</comment>
<evidence type="ECO:0000256" key="9">
    <source>
        <dbReference type="PIRSR" id="PIRSR000350-4"/>
    </source>
</evidence>
<dbReference type="SUPFAM" id="SSF51905">
    <property type="entry name" value="FAD/NAD(P)-binding domain"/>
    <property type="match status" value="1"/>
</dbReference>
<gene>
    <name evidence="13" type="ORF">N780_06935</name>
</gene>
<dbReference type="Proteomes" id="UP000030153">
    <property type="component" value="Unassembled WGS sequence"/>
</dbReference>
<dbReference type="InterPro" id="IPR012999">
    <property type="entry name" value="Pyr_OxRdtase_I_AS"/>
</dbReference>
<comment type="cofactor">
    <cofactor evidence="8">
        <name>FAD</name>
        <dbReference type="ChEBI" id="CHEBI:57692"/>
    </cofactor>
    <text evidence="8">Binds 1 FAD per subunit.</text>
</comment>
<evidence type="ECO:0000256" key="8">
    <source>
        <dbReference type="PIRSR" id="PIRSR000350-3"/>
    </source>
</evidence>
<evidence type="ECO:0000256" key="4">
    <source>
        <dbReference type="ARBA" id="ARBA00022857"/>
    </source>
</evidence>
<keyword evidence="2 10" id="KW-0285">Flavoprotein</keyword>
<name>A0A0A2UTL9_9BACI</name>
<reference evidence="13 14" key="1">
    <citation type="submission" date="2013-08" db="EMBL/GenBank/DDBJ databases">
        <title>Genome of Pontibacillus chungwhensis.</title>
        <authorList>
            <person name="Wang Q."/>
            <person name="Wang G."/>
        </authorList>
    </citation>
    <scope>NUCLEOTIDE SEQUENCE [LARGE SCALE GENOMIC DNA]</scope>
    <source>
        <strain evidence="13 14">BH030062</strain>
    </source>
</reference>
<keyword evidence="4" id="KW-0521">NADP</keyword>
<evidence type="ECO:0000259" key="11">
    <source>
        <dbReference type="Pfam" id="PF02852"/>
    </source>
</evidence>
<comment type="similarity">
    <text evidence="1 10">Belongs to the class-I pyridine nucleotide-disulfide oxidoreductase family.</text>
</comment>
<proteinExistence type="inferred from homology"/>
<feature type="disulfide bond" description="Redox-active" evidence="9">
    <location>
        <begin position="42"/>
        <end position="47"/>
    </location>
</feature>
<keyword evidence="6" id="KW-1015">Disulfide bond</keyword>
<dbReference type="PANTHER" id="PTHR43014">
    <property type="entry name" value="MERCURIC REDUCTASE"/>
    <property type="match status" value="1"/>
</dbReference>
<dbReference type="AlphaFoldDB" id="A0A0A2UTL9"/>
<evidence type="ECO:0000313" key="13">
    <source>
        <dbReference type="EMBL" id="KGP90118.1"/>
    </source>
</evidence>
<dbReference type="GO" id="GO:0016668">
    <property type="term" value="F:oxidoreductase activity, acting on a sulfur group of donors, NAD(P) as acceptor"/>
    <property type="evidence" value="ECO:0007669"/>
    <property type="project" value="InterPro"/>
</dbReference>
<keyword evidence="7 10" id="KW-0676">Redox-active center</keyword>